<keyword evidence="2" id="KW-1185">Reference proteome</keyword>
<accession>A0A3G8YDU2</accession>
<name>A0A3G8YDU2_9DEIO</name>
<protein>
    <submittedName>
        <fullName evidence="1">Transcriptional regulator</fullName>
    </submittedName>
</protein>
<evidence type="ECO:0000313" key="2">
    <source>
        <dbReference type="Proteomes" id="UP000276417"/>
    </source>
</evidence>
<dbReference type="KEGG" id="dph:EHF33_10355"/>
<dbReference type="InterPro" id="IPR009467">
    <property type="entry name" value="Glycolipid-bd_prot_put"/>
</dbReference>
<dbReference type="AlphaFoldDB" id="A0A3G8YDU2"/>
<dbReference type="EMBL" id="CP034183">
    <property type="protein sequence ID" value="AZI43093.1"/>
    <property type="molecule type" value="Genomic_DNA"/>
</dbReference>
<dbReference type="RefSeq" id="WP_124870960.1">
    <property type="nucleotide sequence ID" value="NZ_CP034183.1"/>
</dbReference>
<gene>
    <name evidence="1" type="ORF">EHF33_10355</name>
</gene>
<sequence>MTARQHVMWQSLDEQKLGLEHLLTGQGWASGTVIGKAPEGPFTLRYRLEVDGKGSLVAAVLRLSGQASLTLTRSASGRWQGNGGEELSDLSGCTDLDLNVTPYTNTLALRRLDLHPGEAGEILAVVVEVPSLTRRVTRQRYTRLGPHTYHYENLGAGFSTELKVDDDLLVREYPGLFVQI</sequence>
<reference evidence="1 2" key="1">
    <citation type="submission" date="2018-11" db="EMBL/GenBank/DDBJ databases">
        <title>Deinococcus shelandsis sp. nov., isolated from South Shetland Islands soil of Antarctica.</title>
        <authorList>
            <person name="Tian J."/>
        </authorList>
    </citation>
    <scope>NUCLEOTIDE SEQUENCE [LARGE SCALE GENOMIC DNA]</scope>
    <source>
        <strain evidence="1 2">S14-83T</strain>
    </source>
</reference>
<dbReference type="OrthoDB" id="9814791at2"/>
<organism evidence="1 2">
    <name type="scientific">Deinococcus psychrotolerans</name>
    <dbReference type="NCBI Taxonomy" id="2489213"/>
    <lineage>
        <taxon>Bacteria</taxon>
        <taxon>Thermotogati</taxon>
        <taxon>Deinococcota</taxon>
        <taxon>Deinococci</taxon>
        <taxon>Deinococcales</taxon>
        <taxon>Deinococcaceae</taxon>
        <taxon>Deinococcus</taxon>
    </lineage>
</organism>
<evidence type="ECO:0000313" key="1">
    <source>
        <dbReference type="EMBL" id="AZI43093.1"/>
    </source>
</evidence>
<dbReference type="SUPFAM" id="SSF159275">
    <property type="entry name" value="PA1994-like"/>
    <property type="match status" value="1"/>
</dbReference>
<dbReference type="Pfam" id="PF06475">
    <property type="entry name" value="Glycolipid_bind"/>
    <property type="match status" value="1"/>
</dbReference>
<proteinExistence type="predicted"/>
<dbReference type="Proteomes" id="UP000276417">
    <property type="component" value="Chromosome 1"/>
</dbReference>